<gene>
    <name evidence="3" type="ORF">RISK_003525</name>
</gene>
<feature type="compositionally biased region" description="Polar residues" evidence="1">
    <location>
        <begin position="317"/>
        <end position="331"/>
    </location>
</feature>
<evidence type="ECO:0000256" key="1">
    <source>
        <dbReference type="SAM" id="MobiDB-lite"/>
    </source>
</evidence>
<feature type="region of interest" description="Disordered" evidence="1">
    <location>
        <begin position="216"/>
        <end position="405"/>
    </location>
</feature>
<dbReference type="Proteomes" id="UP000036367">
    <property type="component" value="Unassembled WGS sequence"/>
</dbReference>
<feature type="region of interest" description="Disordered" evidence="1">
    <location>
        <begin position="449"/>
        <end position="600"/>
    </location>
</feature>
<dbReference type="STRING" id="595434.RISK_003525"/>
<dbReference type="EMBL" id="LECT01000028">
    <property type="protein sequence ID" value="KLU04471.1"/>
    <property type="molecule type" value="Genomic_DNA"/>
</dbReference>
<feature type="compositionally biased region" description="Polar residues" evidence="1">
    <location>
        <begin position="181"/>
        <end position="194"/>
    </location>
</feature>
<feature type="compositionally biased region" description="Low complexity" evidence="1">
    <location>
        <begin position="254"/>
        <end position="267"/>
    </location>
</feature>
<feature type="compositionally biased region" description="Low complexity" evidence="1">
    <location>
        <begin position="532"/>
        <end position="551"/>
    </location>
</feature>
<feature type="compositionally biased region" description="Polar residues" evidence="1">
    <location>
        <begin position="567"/>
        <end position="581"/>
    </location>
</feature>
<keyword evidence="2" id="KW-0812">Transmembrane</keyword>
<protein>
    <submittedName>
        <fullName evidence="3">Basic proline-rich protein</fullName>
    </submittedName>
</protein>
<proteinExistence type="predicted"/>
<dbReference type="AlphaFoldDB" id="A0A0J1BDA5"/>
<feature type="region of interest" description="Disordered" evidence="1">
    <location>
        <begin position="615"/>
        <end position="666"/>
    </location>
</feature>
<dbReference type="PATRIC" id="fig|595434.4.peg.3356"/>
<feature type="compositionally biased region" description="Low complexity" evidence="1">
    <location>
        <begin position="228"/>
        <end position="239"/>
    </location>
</feature>
<feature type="region of interest" description="Disordered" evidence="1">
    <location>
        <begin position="73"/>
        <end position="194"/>
    </location>
</feature>
<dbReference type="RefSeq" id="WP_173442670.1">
    <property type="nucleotide sequence ID" value="NZ_LECT01000028.1"/>
</dbReference>
<feature type="compositionally biased region" description="Polar residues" evidence="1">
    <location>
        <begin position="78"/>
        <end position="95"/>
    </location>
</feature>
<feature type="compositionally biased region" description="Low complexity" evidence="1">
    <location>
        <begin position="282"/>
        <end position="297"/>
    </location>
</feature>
<name>A0A0J1BDA5_RHOIS</name>
<comment type="caution">
    <text evidence="3">The sequence shown here is derived from an EMBL/GenBank/DDBJ whole genome shotgun (WGS) entry which is preliminary data.</text>
</comment>
<feature type="compositionally biased region" description="Polar residues" evidence="1">
    <location>
        <begin position="503"/>
        <end position="522"/>
    </location>
</feature>
<keyword evidence="2" id="KW-0472">Membrane</keyword>
<accession>A0A0J1BDA5</accession>
<organism evidence="3 4">
    <name type="scientific">Rhodopirellula islandica</name>
    <dbReference type="NCBI Taxonomy" id="595434"/>
    <lineage>
        <taxon>Bacteria</taxon>
        <taxon>Pseudomonadati</taxon>
        <taxon>Planctomycetota</taxon>
        <taxon>Planctomycetia</taxon>
        <taxon>Pirellulales</taxon>
        <taxon>Pirellulaceae</taxon>
        <taxon>Rhodopirellula</taxon>
    </lineage>
</organism>
<feature type="compositionally biased region" description="Polar residues" evidence="1">
    <location>
        <begin position="117"/>
        <end position="136"/>
    </location>
</feature>
<evidence type="ECO:0000313" key="4">
    <source>
        <dbReference type="Proteomes" id="UP000036367"/>
    </source>
</evidence>
<keyword evidence="2" id="KW-1133">Transmembrane helix</keyword>
<reference evidence="3" key="1">
    <citation type="submission" date="2015-05" db="EMBL/GenBank/DDBJ databases">
        <title>Permanent draft genome of Rhodopirellula islandicus K833.</title>
        <authorList>
            <person name="Kizina J."/>
            <person name="Richter M."/>
            <person name="Glockner F.O."/>
            <person name="Harder J."/>
        </authorList>
    </citation>
    <scope>NUCLEOTIDE SEQUENCE [LARGE SCALE GENOMIC DNA]</scope>
    <source>
        <strain evidence="3">K833</strain>
    </source>
</reference>
<sequence>MGGAVTLLLVATMGITFGWTPDGADGVKYIIQVPPDQLDQLERVGEITSTISPEVRGRVSEIVIRVGTGSVPRETPAHWNQTNASHPSGVSQVVSDENALRSLPIASDDRRPIPIPMTSNSTQPRIIPGNVNSPSVTRLMKPQSGGMNLPGGYEPPAPTTGPSTSGFNMPPSLAQGGAASTPGTGVPNTGAANTASLNDTLRAEAEAFAEATRRNLGLGMPSTASNDPAAASRASSTTVAPPPFTGGNTAYSGTTNPNAANPYTANPGTSNPATMDRSARNGGPSTAPTSASTGSSAPPWPNDDDDWYALGNRPASRPSTAPATNPTNGSLASDPGAAPRTGADPSNRNSPNSAFNTGNFNQMPGGLGGQNPFGQTASDSLATPSSRRDTTYATSSQGDANTIQRYEYDPKLTPAEADRLPPNGWSFNTAGIPVDREGYLLNAYGERVDQNGRPLSNSAYANESNRSNPSLASNPTPNRSQSSGMQSNGAPTNGNPGYGGNATYASQQGSNPGQTNQGQANPGTHFPNYAAPNTGNSNTVPPNTGNPNTGPLFANGQQPAAPMPNAGQPQSQYPYGQNYTPPQIPYAPTNSNPANPNINPATGYPYQYVNFTPNANNPGGVASNTSASGGTQPGTSNAGPPPGRGEGSLDDKDALGSAISQDPRADREKVATQTLFNALLLVSFVANLYLMYWLNVLRLKYQEMVAAKRAAASANSAAVA</sequence>
<feature type="compositionally biased region" description="Low complexity" evidence="1">
    <location>
        <begin position="586"/>
        <end position="600"/>
    </location>
</feature>
<feature type="compositionally biased region" description="Polar residues" evidence="1">
    <location>
        <begin position="453"/>
        <end position="495"/>
    </location>
</feature>
<evidence type="ECO:0000313" key="3">
    <source>
        <dbReference type="EMBL" id="KLU04471.1"/>
    </source>
</evidence>
<feature type="compositionally biased region" description="Polar residues" evidence="1">
    <location>
        <begin position="615"/>
        <end position="638"/>
    </location>
</feature>
<evidence type="ECO:0000256" key="2">
    <source>
        <dbReference type="SAM" id="Phobius"/>
    </source>
</evidence>
<feature type="compositionally biased region" description="Polar residues" evidence="1">
    <location>
        <begin position="344"/>
        <end position="362"/>
    </location>
</feature>
<feature type="compositionally biased region" description="Polar residues" evidence="1">
    <location>
        <begin position="372"/>
        <end position="404"/>
    </location>
</feature>
<feature type="transmembrane region" description="Helical" evidence="2">
    <location>
        <begin position="675"/>
        <end position="694"/>
    </location>
</feature>
<keyword evidence="4" id="KW-1185">Reference proteome</keyword>